<evidence type="ECO:0000313" key="2">
    <source>
        <dbReference type="Proteomes" id="UP000002724"/>
    </source>
</evidence>
<keyword evidence="2" id="KW-1185">Reference proteome</keyword>
<proteinExistence type="predicted"/>
<dbReference type="eggNOG" id="ENOG50331PH">
    <property type="taxonomic scope" value="Bacteria"/>
</dbReference>
<protein>
    <submittedName>
        <fullName evidence="1">Uncharacterized protein</fullName>
    </submittedName>
</protein>
<name>B4SCA8_PELPB</name>
<dbReference type="Proteomes" id="UP000002724">
    <property type="component" value="Chromosome"/>
</dbReference>
<dbReference type="HOGENOM" id="CLU_200990_0_0_10"/>
<reference evidence="1 2" key="1">
    <citation type="submission" date="2008-06" db="EMBL/GenBank/DDBJ databases">
        <title>Complete sequence of Pelodictyon phaeoclathratiforme BU-1.</title>
        <authorList>
            <consortium name="US DOE Joint Genome Institute"/>
            <person name="Lucas S."/>
            <person name="Copeland A."/>
            <person name="Lapidus A."/>
            <person name="Glavina del Rio T."/>
            <person name="Dalin E."/>
            <person name="Tice H."/>
            <person name="Bruce D."/>
            <person name="Goodwin L."/>
            <person name="Pitluck S."/>
            <person name="Schmutz J."/>
            <person name="Larimer F."/>
            <person name="Land M."/>
            <person name="Hauser L."/>
            <person name="Kyrpides N."/>
            <person name="Mikhailova N."/>
            <person name="Liu Z."/>
            <person name="Li T."/>
            <person name="Zhao F."/>
            <person name="Overmann J."/>
            <person name="Bryant D.A."/>
            <person name="Richardson P."/>
        </authorList>
    </citation>
    <scope>NUCLEOTIDE SEQUENCE [LARGE SCALE GENOMIC DNA]</scope>
    <source>
        <strain evidence="2">DSM 5477 / BU-1</strain>
    </source>
</reference>
<accession>B4SCA8</accession>
<organism evidence="1 2">
    <name type="scientific">Pelodictyon phaeoclathratiforme (strain DSM 5477 / BU-1)</name>
    <dbReference type="NCBI Taxonomy" id="324925"/>
    <lineage>
        <taxon>Bacteria</taxon>
        <taxon>Pseudomonadati</taxon>
        <taxon>Chlorobiota</taxon>
        <taxon>Chlorobiia</taxon>
        <taxon>Chlorobiales</taxon>
        <taxon>Chlorobiaceae</taxon>
        <taxon>Chlorobium/Pelodictyon group</taxon>
        <taxon>Pelodictyon</taxon>
    </lineage>
</organism>
<sequence>MWQDPIVKETRELREEYAEKFNHDPDAIFEDILKRQSQTEKRLVSLPPRKPLFKPKAA</sequence>
<dbReference type="KEGG" id="pph:Ppha_0358"/>
<evidence type="ECO:0000313" key="1">
    <source>
        <dbReference type="EMBL" id="ACF42688.1"/>
    </source>
</evidence>
<dbReference type="STRING" id="324925.Ppha_0358"/>
<gene>
    <name evidence="1" type="ordered locus">Ppha_0358</name>
</gene>
<dbReference type="EMBL" id="CP001110">
    <property type="protein sequence ID" value="ACF42688.1"/>
    <property type="molecule type" value="Genomic_DNA"/>
</dbReference>
<dbReference type="AlphaFoldDB" id="B4SCA8"/>